<sequence>TNSKGLVYGARKTFSATFGTRRVFVCHIKYRNEYLVFMWSDPLTYSFTNIKERILILKLSPFVLWSRLVNNEAIGY</sequence>
<evidence type="ECO:0000313" key="1">
    <source>
        <dbReference type="EMBL" id="CAG8723068.1"/>
    </source>
</evidence>
<protein>
    <submittedName>
        <fullName evidence="1">123_t:CDS:1</fullName>
    </submittedName>
</protein>
<feature type="non-terminal residue" evidence="1">
    <location>
        <position position="1"/>
    </location>
</feature>
<dbReference type="EMBL" id="CAJVPQ010010574">
    <property type="protein sequence ID" value="CAG8723068.1"/>
    <property type="molecule type" value="Genomic_DNA"/>
</dbReference>
<proteinExistence type="predicted"/>
<evidence type="ECO:0000313" key="2">
    <source>
        <dbReference type="Proteomes" id="UP000789570"/>
    </source>
</evidence>
<name>A0A9N9I6W9_9GLOM</name>
<comment type="caution">
    <text evidence="1">The sequence shown here is derived from an EMBL/GenBank/DDBJ whole genome shotgun (WGS) entry which is preliminary data.</text>
</comment>
<reference evidence="1" key="1">
    <citation type="submission" date="2021-06" db="EMBL/GenBank/DDBJ databases">
        <authorList>
            <person name="Kallberg Y."/>
            <person name="Tangrot J."/>
            <person name="Rosling A."/>
        </authorList>
    </citation>
    <scope>NUCLEOTIDE SEQUENCE</scope>
    <source>
        <strain evidence="1">UK204</strain>
    </source>
</reference>
<accession>A0A9N9I6W9</accession>
<organism evidence="1 2">
    <name type="scientific">Funneliformis caledonium</name>
    <dbReference type="NCBI Taxonomy" id="1117310"/>
    <lineage>
        <taxon>Eukaryota</taxon>
        <taxon>Fungi</taxon>
        <taxon>Fungi incertae sedis</taxon>
        <taxon>Mucoromycota</taxon>
        <taxon>Glomeromycotina</taxon>
        <taxon>Glomeromycetes</taxon>
        <taxon>Glomerales</taxon>
        <taxon>Glomeraceae</taxon>
        <taxon>Funneliformis</taxon>
    </lineage>
</organism>
<dbReference type="Proteomes" id="UP000789570">
    <property type="component" value="Unassembled WGS sequence"/>
</dbReference>
<keyword evidence="2" id="KW-1185">Reference proteome</keyword>
<dbReference type="AlphaFoldDB" id="A0A9N9I6W9"/>
<gene>
    <name evidence="1" type="ORF">FCALED_LOCUS14496</name>
</gene>